<dbReference type="Proteomes" id="UP000326546">
    <property type="component" value="Chromosome"/>
</dbReference>
<evidence type="ECO:0000256" key="3">
    <source>
        <dbReference type="ARBA" id="ARBA00022801"/>
    </source>
</evidence>
<dbReference type="InterPro" id="IPR023296">
    <property type="entry name" value="Glyco_hydro_beta-prop_sf"/>
</dbReference>
<evidence type="ECO:0000313" key="11">
    <source>
        <dbReference type="Proteomes" id="UP000326546"/>
    </source>
</evidence>
<keyword evidence="4" id="KW-0119">Carbohydrate metabolism</keyword>
<evidence type="ECO:0000256" key="4">
    <source>
        <dbReference type="ARBA" id="ARBA00023277"/>
    </source>
</evidence>
<dbReference type="OrthoDB" id="9801455at2"/>
<accession>A0A5J6V526</accession>
<keyword evidence="3 8" id="KW-0378">Hydrolase</keyword>
<keyword evidence="2" id="KW-0624">Polysaccharide degradation</keyword>
<evidence type="ECO:0000313" key="10">
    <source>
        <dbReference type="EMBL" id="QFG68697.1"/>
    </source>
</evidence>
<evidence type="ECO:0000256" key="7">
    <source>
        <dbReference type="PIRSR" id="PIRSR606710-2"/>
    </source>
</evidence>
<evidence type="ECO:0000256" key="6">
    <source>
        <dbReference type="PIRSR" id="PIRSR606710-1"/>
    </source>
</evidence>
<evidence type="ECO:0000256" key="1">
    <source>
        <dbReference type="ARBA" id="ARBA00009865"/>
    </source>
</evidence>
<comment type="similarity">
    <text evidence="1 8">Belongs to the glycosyl hydrolase 43 family.</text>
</comment>
<dbReference type="EMBL" id="CP044427">
    <property type="protein sequence ID" value="QFG68697.1"/>
    <property type="molecule type" value="Genomic_DNA"/>
</dbReference>
<gene>
    <name evidence="10" type="ORF">FY030_08195</name>
</gene>
<dbReference type="InterPro" id="IPR006710">
    <property type="entry name" value="Glyco_hydro_43"/>
</dbReference>
<dbReference type="GO" id="GO:0045493">
    <property type="term" value="P:xylan catabolic process"/>
    <property type="evidence" value="ECO:0007669"/>
    <property type="project" value="UniProtKB-KW"/>
</dbReference>
<keyword evidence="5 8" id="KW-0326">Glycosidase</keyword>
<dbReference type="PANTHER" id="PTHR43772">
    <property type="entry name" value="ENDO-1,4-BETA-XYLANASE"/>
    <property type="match status" value="1"/>
</dbReference>
<dbReference type="KEGG" id="serw:FY030_08195"/>
<keyword evidence="2" id="KW-0858">Xylan degradation</keyword>
<feature type="site" description="Important for catalytic activity, responsible for pKa modulation of the active site Glu and correct orientation of both the proton donor and substrate" evidence="7">
    <location>
        <position position="139"/>
    </location>
</feature>
<dbReference type="CDD" id="cd08991">
    <property type="entry name" value="GH43_HoAraf43-like"/>
    <property type="match status" value="1"/>
</dbReference>
<dbReference type="RefSeq" id="WP_158061083.1">
    <property type="nucleotide sequence ID" value="NZ_CP044427.1"/>
</dbReference>
<dbReference type="Pfam" id="PF04616">
    <property type="entry name" value="Glyco_hydro_43"/>
    <property type="match status" value="1"/>
</dbReference>
<dbReference type="Gene3D" id="2.115.10.20">
    <property type="entry name" value="Glycosyl hydrolase domain, family 43"/>
    <property type="match status" value="1"/>
</dbReference>
<dbReference type="InterPro" id="IPR052176">
    <property type="entry name" value="Glycosyl_Hydrlase_43_Enz"/>
</dbReference>
<sequence length="353" mass="39342">MNEAPPDRPEVPAGHYRNPVHADYFADPFVLRTSDPDLPRYVAYGTGRRHGELVFDVLTSPDLHSWTLAGGALRTLAPEAGTDYWAPEVAEADGRWWMYYSVGMGDVGHSMRVAVGDNPLGPFHDCGGDLTPDERFAIDGHPFRDRDGTWYLFYARDVLEGQRVGTMLAVDVLETMTRLQGRPRTVLEPSADWQVFQRQRTIHGGVYDWHTLEGPAVVHRHGRYYCLYSGGSWEGAGYGMGYAVADHPLGPWQEPLTGGRLLATVPGKVLGPGHASVVRGPADQDVLVYHAWDAERTARRMCIDPIRWNPAGPSVDGPTWQAVRLDRGLDSRSEARDENVTVETYRTGKQEYN</sequence>
<keyword evidence="11" id="KW-1185">Reference proteome</keyword>
<reference evidence="10 11" key="1">
    <citation type="submission" date="2019-09" db="EMBL/GenBank/DDBJ databases">
        <title>Serinicoccus pratensis sp. nov., isolated from meadow soil.</title>
        <authorList>
            <person name="Zhang W."/>
        </authorList>
    </citation>
    <scope>NUCLEOTIDE SEQUENCE [LARGE SCALE GENOMIC DNA]</scope>
    <source>
        <strain evidence="10 11">W204</strain>
    </source>
</reference>
<feature type="active site" description="Proton donor" evidence="6">
    <location>
        <position position="213"/>
    </location>
</feature>
<feature type="active site" description="Proton acceptor" evidence="6">
    <location>
        <position position="27"/>
    </location>
</feature>
<dbReference type="GO" id="GO:0004553">
    <property type="term" value="F:hydrolase activity, hydrolyzing O-glycosyl compounds"/>
    <property type="evidence" value="ECO:0007669"/>
    <property type="project" value="InterPro"/>
</dbReference>
<name>A0A5J6V526_9MICO</name>
<dbReference type="SUPFAM" id="SSF75005">
    <property type="entry name" value="Arabinanase/levansucrase/invertase"/>
    <property type="match status" value="1"/>
</dbReference>
<evidence type="ECO:0000256" key="2">
    <source>
        <dbReference type="ARBA" id="ARBA00022651"/>
    </source>
</evidence>
<dbReference type="AlphaFoldDB" id="A0A5J6V526"/>
<feature type="region of interest" description="Disordered" evidence="9">
    <location>
        <begin position="330"/>
        <end position="353"/>
    </location>
</feature>
<evidence type="ECO:0000256" key="5">
    <source>
        <dbReference type="ARBA" id="ARBA00023295"/>
    </source>
</evidence>
<dbReference type="PANTHER" id="PTHR43772:SF2">
    <property type="entry name" value="PUTATIVE (AFU_ORTHOLOGUE AFUA_2G04480)-RELATED"/>
    <property type="match status" value="1"/>
</dbReference>
<feature type="compositionally biased region" description="Basic and acidic residues" evidence="9">
    <location>
        <begin position="330"/>
        <end position="339"/>
    </location>
</feature>
<evidence type="ECO:0000256" key="8">
    <source>
        <dbReference type="RuleBase" id="RU361187"/>
    </source>
</evidence>
<organism evidence="10 11">
    <name type="scientific">Ornithinimicrobium pratense</name>
    <dbReference type="NCBI Taxonomy" id="2593973"/>
    <lineage>
        <taxon>Bacteria</taxon>
        <taxon>Bacillati</taxon>
        <taxon>Actinomycetota</taxon>
        <taxon>Actinomycetes</taxon>
        <taxon>Micrococcales</taxon>
        <taxon>Ornithinimicrobiaceae</taxon>
        <taxon>Ornithinimicrobium</taxon>
    </lineage>
</organism>
<protein>
    <submittedName>
        <fullName evidence="10">Family 43 glycosylhydrolase</fullName>
    </submittedName>
</protein>
<proteinExistence type="inferred from homology"/>
<evidence type="ECO:0000256" key="9">
    <source>
        <dbReference type="SAM" id="MobiDB-lite"/>
    </source>
</evidence>